<proteinExistence type="predicted"/>
<gene>
    <name evidence="1" type="ORF">LSH36_747g01002</name>
</gene>
<sequence length="66" mass="7462">MNNQHAKNVLLRQVDSDNVITIRHAVKQQGYIDKSYTLLRHMDIDGSTKCPGKCLSSIIAGWPHFP</sequence>
<dbReference type="GO" id="GO:0008745">
    <property type="term" value="F:N-acetylmuramoyl-L-alanine amidase activity"/>
    <property type="evidence" value="ECO:0007669"/>
    <property type="project" value="InterPro"/>
</dbReference>
<dbReference type="AlphaFoldDB" id="A0AAD9J2R0"/>
<dbReference type="EMBL" id="JAODUP010000747">
    <property type="protein sequence ID" value="KAK2144560.1"/>
    <property type="molecule type" value="Genomic_DNA"/>
</dbReference>
<protein>
    <submittedName>
        <fullName evidence="1">Uncharacterized protein</fullName>
    </submittedName>
</protein>
<dbReference type="Proteomes" id="UP001208570">
    <property type="component" value="Unassembled WGS sequence"/>
</dbReference>
<accession>A0AAD9J2R0</accession>
<dbReference type="InterPro" id="IPR036505">
    <property type="entry name" value="Amidase/PGRP_sf"/>
</dbReference>
<dbReference type="Gene3D" id="3.40.80.10">
    <property type="entry name" value="Peptidoglycan recognition protein-like"/>
    <property type="match status" value="1"/>
</dbReference>
<name>A0AAD9J2R0_9ANNE</name>
<evidence type="ECO:0000313" key="1">
    <source>
        <dbReference type="EMBL" id="KAK2144560.1"/>
    </source>
</evidence>
<evidence type="ECO:0000313" key="2">
    <source>
        <dbReference type="Proteomes" id="UP001208570"/>
    </source>
</evidence>
<organism evidence="1 2">
    <name type="scientific">Paralvinella palmiformis</name>
    <dbReference type="NCBI Taxonomy" id="53620"/>
    <lineage>
        <taxon>Eukaryota</taxon>
        <taxon>Metazoa</taxon>
        <taxon>Spiralia</taxon>
        <taxon>Lophotrochozoa</taxon>
        <taxon>Annelida</taxon>
        <taxon>Polychaeta</taxon>
        <taxon>Sedentaria</taxon>
        <taxon>Canalipalpata</taxon>
        <taxon>Terebellida</taxon>
        <taxon>Terebelliformia</taxon>
        <taxon>Alvinellidae</taxon>
        <taxon>Paralvinella</taxon>
    </lineage>
</organism>
<comment type="caution">
    <text evidence="1">The sequence shown here is derived from an EMBL/GenBank/DDBJ whole genome shotgun (WGS) entry which is preliminary data.</text>
</comment>
<keyword evidence="2" id="KW-1185">Reference proteome</keyword>
<dbReference type="GO" id="GO:0009253">
    <property type="term" value="P:peptidoglycan catabolic process"/>
    <property type="evidence" value="ECO:0007669"/>
    <property type="project" value="InterPro"/>
</dbReference>
<dbReference type="SUPFAM" id="SSF55846">
    <property type="entry name" value="N-acetylmuramoyl-L-alanine amidase-like"/>
    <property type="match status" value="1"/>
</dbReference>
<reference evidence="1" key="1">
    <citation type="journal article" date="2023" name="Mol. Biol. Evol.">
        <title>Third-Generation Sequencing Reveals the Adaptive Role of the Epigenome in Three Deep-Sea Polychaetes.</title>
        <authorList>
            <person name="Perez M."/>
            <person name="Aroh O."/>
            <person name="Sun Y."/>
            <person name="Lan Y."/>
            <person name="Juniper S.K."/>
            <person name="Young C.R."/>
            <person name="Angers B."/>
            <person name="Qian P.Y."/>
        </authorList>
    </citation>
    <scope>NUCLEOTIDE SEQUENCE</scope>
    <source>
        <strain evidence="1">P08H-3</strain>
    </source>
</reference>